<feature type="compositionally biased region" description="Basic and acidic residues" evidence="1">
    <location>
        <begin position="157"/>
        <end position="177"/>
    </location>
</feature>
<organism evidence="2 3">
    <name type="scientific">Kipferlia bialata</name>
    <dbReference type="NCBI Taxonomy" id="797122"/>
    <lineage>
        <taxon>Eukaryota</taxon>
        <taxon>Metamonada</taxon>
        <taxon>Carpediemonas-like organisms</taxon>
        <taxon>Kipferlia</taxon>
    </lineage>
</organism>
<sequence length="586" mass="64386">MAKLKSSCGEREGEIEWKAGEGGIEYPVDLCQALNTLNNTLAPIVEDSYRGDTLTYWQERRALVLLADCGFMPLLHESLPPLLLGPPSSTNGPSSDTDTPTDLYVSIITFRGRVTGKNVCRRLCELLTTLFEFQADSVAFGRHPRRSHKLYFAPDSTHAERKEKRRELRERDHSERLSARDEVGGPLLRCLVQMLLLVEKRLCIEKKQKLEWYEPDSDLLGKIFHLTHACLQYSGHLHLDSCTKQYTWSTETALSTEECCVLAGCVSRLSKRLDPDAHMSQSVATVGWEDVLISLLEVPGTYCRECGRGVYCECHSPREKREGSLGNSPMATSIAQAVWESGVLAHIPPSVSLTTTLLYSLLYSATGAEVEWPKHVLDATGFSMCYSLAARAGLDLPAGARLLLPSFIPPTKSRYTETVSPPSDYFLRSYRHADIVSLPLSTVEEWASLLTGVVRAGAKDHSLLADLLPVMEDVMSPFVVCLSDELVVALSDLVESVATGIRTDAADTSQLDLVIQLAAAIARVEADYHGPGTYTASRETQCRATEGYTRRACTSAMVDAGLVGLIHTWMVAVSEGSCCDTSLADT</sequence>
<protein>
    <submittedName>
        <fullName evidence="2">Uncharacterized protein</fullName>
    </submittedName>
</protein>
<evidence type="ECO:0000313" key="2">
    <source>
        <dbReference type="EMBL" id="GCA63554.1"/>
    </source>
</evidence>
<name>A0A391NPN2_9EUKA</name>
<feature type="non-terminal residue" evidence="2">
    <location>
        <position position="586"/>
    </location>
</feature>
<reference evidence="2 3" key="1">
    <citation type="journal article" date="2018" name="PLoS ONE">
        <title>The draft genome of Kipferlia bialata reveals reductive genome evolution in fornicate parasites.</title>
        <authorList>
            <person name="Tanifuji G."/>
            <person name="Takabayashi S."/>
            <person name="Kume K."/>
            <person name="Takagi M."/>
            <person name="Nakayama T."/>
            <person name="Kamikawa R."/>
            <person name="Inagaki Y."/>
            <person name="Hashimoto T."/>
        </authorList>
    </citation>
    <scope>NUCLEOTIDE SEQUENCE [LARGE SCALE GENOMIC DNA]</scope>
    <source>
        <strain evidence="2">NY0173</strain>
    </source>
</reference>
<dbReference type="AlphaFoldDB" id="A0A391NPN2"/>
<proteinExistence type="predicted"/>
<accession>A0A391NPN2</accession>
<evidence type="ECO:0000256" key="1">
    <source>
        <dbReference type="SAM" id="MobiDB-lite"/>
    </source>
</evidence>
<evidence type="ECO:0000313" key="3">
    <source>
        <dbReference type="Proteomes" id="UP000265618"/>
    </source>
</evidence>
<gene>
    <name evidence="2" type="ORF">KIPB_010599</name>
</gene>
<feature type="region of interest" description="Disordered" evidence="1">
    <location>
        <begin position="153"/>
        <end position="177"/>
    </location>
</feature>
<comment type="caution">
    <text evidence="2">The sequence shown here is derived from an EMBL/GenBank/DDBJ whole genome shotgun (WGS) entry which is preliminary data.</text>
</comment>
<dbReference type="EMBL" id="BDIP01004005">
    <property type="protein sequence ID" value="GCA63554.1"/>
    <property type="molecule type" value="Genomic_DNA"/>
</dbReference>
<dbReference type="Proteomes" id="UP000265618">
    <property type="component" value="Unassembled WGS sequence"/>
</dbReference>
<keyword evidence="3" id="KW-1185">Reference proteome</keyword>